<keyword evidence="6 7" id="KW-0129">CBS domain</keyword>
<evidence type="ECO:0000256" key="2">
    <source>
        <dbReference type="ARBA" id="ARBA00022448"/>
    </source>
</evidence>
<dbReference type="OrthoDB" id="9802264at2"/>
<dbReference type="InterPro" id="IPR005892">
    <property type="entry name" value="Gly-betaine_transp_ATP-bd"/>
</dbReference>
<comment type="catalytic activity">
    <reaction evidence="8">
        <text>a quaternary ammonium(out) + ATP + H2O = a quaternary ammonium(in) + ADP + phosphate + H(+)</text>
        <dbReference type="Rhea" id="RHEA:11036"/>
        <dbReference type="ChEBI" id="CHEBI:15377"/>
        <dbReference type="ChEBI" id="CHEBI:15378"/>
        <dbReference type="ChEBI" id="CHEBI:30616"/>
        <dbReference type="ChEBI" id="CHEBI:35267"/>
        <dbReference type="ChEBI" id="CHEBI:43474"/>
        <dbReference type="ChEBI" id="CHEBI:456216"/>
    </reaction>
</comment>
<dbReference type="InterPro" id="IPR003593">
    <property type="entry name" value="AAA+_ATPase"/>
</dbReference>
<dbReference type="AlphaFoldDB" id="A0A1M5L1W0"/>
<dbReference type="NCBIfam" id="TIGR01186">
    <property type="entry name" value="proV"/>
    <property type="match status" value="1"/>
</dbReference>
<dbReference type="PROSITE" id="PS51371">
    <property type="entry name" value="CBS"/>
    <property type="match status" value="1"/>
</dbReference>
<dbReference type="PROSITE" id="PS00211">
    <property type="entry name" value="ABC_TRANSPORTER_1"/>
    <property type="match status" value="1"/>
</dbReference>
<comment type="subunit">
    <text evidence="8">The complex is probably composed of two ATP-binding proteins, two transmembrane proteins and a solute-binding protein.</text>
</comment>
<dbReference type="Proteomes" id="UP000183988">
    <property type="component" value="Unassembled WGS sequence"/>
</dbReference>
<dbReference type="InterPro" id="IPR046342">
    <property type="entry name" value="CBS_dom_sf"/>
</dbReference>
<keyword evidence="2 8" id="KW-0813">Transport</keyword>
<evidence type="ECO:0000313" key="11">
    <source>
        <dbReference type="EMBL" id="SHG58981.1"/>
    </source>
</evidence>
<dbReference type="RefSeq" id="WP_072891537.1">
    <property type="nucleotide sequence ID" value="NZ_FQVW01000043.1"/>
</dbReference>
<protein>
    <recommendedName>
        <fullName evidence="8">Quaternary amine transport ATP-binding protein</fullName>
        <ecNumber evidence="8">7.6.2.9</ecNumber>
    </recommendedName>
</protein>
<dbReference type="InterPro" id="IPR027417">
    <property type="entry name" value="P-loop_NTPase"/>
</dbReference>
<dbReference type="GO" id="GO:0015418">
    <property type="term" value="F:ABC-type quaternary ammonium compound transporting activity"/>
    <property type="evidence" value="ECO:0007669"/>
    <property type="project" value="UniProtKB-EC"/>
</dbReference>
<evidence type="ECO:0000256" key="3">
    <source>
        <dbReference type="ARBA" id="ARBA00022741"/>
    </source>
</evidence>
<dbReference type="Gene3D" id="3.40.50.300">
    <property type="entry name" value="P-loop containing nucleotide triphosphate hydrolases"/>
    <property type="match status" value="1"/>
</dbReference>
<dbReference type="SMART" id="SM00382">
    <property type="entry name" value="AAA"/>
    <property type="match status" value="1"/>
</dbReference>
<comment type="similarity">
    <text evidence="1 8">Belongs to the ABC transporter superfamily.</text>
</comment>
<dbReference type="EC" id="7.6.2.9" evidence="8"/>
<dbReference type="GO" id="GO:0016887">
    <property type="term" value="F:ATP hydrolysis activity"/>
    <property type="evidence" value="ECO:0007669"/>
    <property type="project" value="UniProtKB-UniRule"/>
</dbReference>
<dbReference type="EMBL" id="FQVW01000043">
    <property type="protein sequence ID" value="SHG58981.1"/>
    <property type="molecule type" value="Genomic_DNA"/>
</dbReference>
<dbReference type="InterPro" id="IPR003439">
    <property type="entry name" value="ABC_transporter-like_ATP-bd"/>
</dbReference>
<dbReference type="Pfam" id="PF00005">
    <property type="entry name" value="ABC_tran"/>
    <property type="match status" value="1"/>
</dbReference>
<dbReference type="Gene3D" id="3.10.580.10">
    <property type="entry name" value="CBS-domain"/>
    <property type="match status" value="1"/>
</dbReference>
<keyword evidence="12" id="KW-1185">Reference proteome</keyword>
<evidence type="ECO:0000256" key="5">
    <source>
        <dbReference type="ARBA" id="ARBA00022970"/>
    </source>
</evidence>
<dbReference type="GO" id="GO:0005524">
    <property type="term" value="F:ATP binding"/>
    <property type="evidence" value="ECO:0007669"/>
    <property type="project" value="UniProtKB-UniRule"/>
</dbReference>
<dbReference type="SUPFAM" id="SSF52540">
    <property type="entry name" value="P-loop containing nucleoside triphosphate hydrolases"/>
    <property type="match status" value="1"/>
</dbReference>
<dbReference type="PROSITE" id="PS50893">
    <property type="entry name" value="ABC_TRANSPORTER_2"/>
    <property type="match status" value="1"/>
</dbReference>
<sequence length="395" mass="43920">MSIIKIENLYKVFGKEPKAAIELVEQGYTKEEIMEKTGNTVGINNVSFEVKAGESFVVMGLSGSGKSTLVRCLNRLIEPTSGSIYINDKDITKMDKHELSDIRKKTINMVFQNFAIFPHKTVLENASYGLKVRGIAKEEREQKGREALENVGLKGWEDSYPSNLSGGMQQRVGLARALATDSEILLMDEAFSALDPLIRKDMQTELLELQDSLQKTIVFITHDLDEALRIGDRIALMKEGEVVQIGTPEEIMMSPATDYVKKFVEDVDRSRVLTAEMIMKKTATVVRYPKDGPRVALHRMNESDISSIFVLDKQSRLIGIVMAEDALKAVENNETSLDSIIQKDIPKALPDTPVKEMFALLTGKNLPLAVVNEHDKFLGIVVRGTVMAKLAEGEG</sequence>
<dbReference type="GO" id="GO:0031460">
    <property type="term" value="P:glycine betaine transport"/>
    <property type="evidence" value="ECO:0007669"/>
    <property type="project" value="InterPro"/>
</dbReference>
<dbReference type="InterPro" id="IPR051921">
    <property type="entry name" value="ABC_osmolyte_uptake_ATP-bind"/>
</dbReference>
<dbReference type="SUPFAM" id="SSF54631">
    <property type="entry name" value="CBS-domain pair"/>
    <property type="match status" value="1"/>
</dbReference>
<keyword evidence="8" id="KW-0472">Membrane</keyword>
<dbReference type="CDD" id="cd03294">
    <property type="entry name" value="ABC_Pro_Gly_Betaine"/>
    <property type="match status" value="1"/>
</dbReference>
<dbReference type="STRING" id="930117.SAMN05216225_104321"/>
<dbReference type="GO" id="GO:0006865">
    <property type="term" value="P:amino acid transport"/>
    <property type="evidence" value="ECO:0007669"/>
    <property type="project" value="UniProtKB-UniRule"/>
</dbReference>
<dbReference type="Pfam" id="PF00571">
    <property type="entry name" value="CBS"/>
    <property type="match status" value="2"/>
</dbReference>
<evidence type="ECO:0000256" key="1">
    <source>
        <dbReference type="ARBA" id="ARBA00005417"/>
    </source>
</evidence>
<feature type="domain" description="ABC transporter" evidence="9">
    <location>
        <begin position="4"/>
        <end position="264"/>
    </location>
</feature>
<keyword evidence="8" id="KW-0997">Cell inner membrane</keyword>
<dbReference type="PANTHER" id="PTHR43869">
    <property type="entry name" value="GLYCINE BETAINE/PROLINE BETAINE TRANSPORT SYSTEM ATP-BINDING PROTEIN PROV"/>
    <property type="match status" value="1"/>
</dbReference>
<organism evidence="11 12">
    <name type="scientific">Ornithinibacillus halophilus</name>
    <dbReference type="NCBI Taxonomy" id="930117"/>
    <lineage>
        <taxon>Bacteria</taxon>
        <taxon>Bacillati</taxon>
        <taxon>Bacillota</taxon>
        <taxon>Bacilli</taxon>
        <taxon>Bacillales</taxon>
        <taxon>Bacillaceae</taxon>
        <taxon>Ornithinibacillus</taxon>
    </lineage>
</organism>
<keyword evidence="8" id="KW-1003">Cell membrane</keyword>
<name>A0A1M5L1W0_9BACI</name>
<keyword evidence="3 8" id="KW-0547">Nucleotide-binding</keyword>
<dbReference type="PANTHER" id="PTHR43869:SF1">
    <property type="entry name" value="GLYCINE BETAINE_PROLINE BETAINE TRANSPORT SYSTEM ATP-BINDING PROTEIN PROV"/>
    <property type="match status" value="1"/>
</dbReference>
<gene>
    <name evidence="11" type="ORF">SAMN05216225_104321</name>
</gene>
<feature type="domain" description="CBS" evidence="10">
    <location>
        <begin position="279"/>
        <end position="339"/>
    </location>
</feature>
<evidence type="ECO:0000256" key="6">
    <source>
        <dbReference type="ARBA" id="ARBA00023122"/>
    </source>
</evidence>
<proteinExistence type="inferred from homology"/>
<reference evidence="11 12" key="1">
    <citation type="submission" date="2016-11" db="EMBL/GenBank/DDBJ databases">
        <authorList>
            <person name="Jaros S."/>
            <person name="Januszkiewicz K."/>
            <person name="Wedrychowicz H."/>
        </authorList>
    </citation>
    <scope>NUCLEOTIDE SEQUENCE [LARGE SCALE GENOMIC DNA]</scope>
    <source>
        <strain evidence="11 12">IBRC-M 10683</strain>
    </source>
</reference>
<dbReference type="InterPro" id="IPR000644">
    <property type="entry name" value="CBS_dom"/>
</dbReference>
<dbReference type="FunFam" id="3.40.50.300:FF:000201">
    <property type="entry name" value="Glycine betaine/L-proline ABC transporter ATP-binding protein"/>
    <property type="match status" value="1"/>
</dbReference>
<keyword evidence="5" id="KW-0029">Amino-acid transport</keyword>
<dbReference type="SMART" id="SM00116">
    <property type="entry name" value="CBS"/>
    <property type="match status" value="2"/>
</dbReference>
<evidence type="ECO:0000259" key="9">
    <source>
        <dbReference type="PROSITE" id="PS50893"/>
    </source>
</evidence>
<evidence type="ECO:0000313" key="12">
    <source>
        <dbReference type="Proteomes" id="UP000183988"/>
    </source>
</evidence>
<evidence type="ECO:0000256" key="8">
    <source>
        <dbReference type="RuleBase" id="RU369116"/>
    </source>
</evidence>
<dbReference type="InterPro" id="IPR017871">
    <property type="entry name" value="ABC_transporter-like_CS"/>
</dbReference>
<evidence type="ECO:0000256" key="7">
    <source>
        <dbReference type="PROSITE-ProRule" id="PRU00703"/>
    </source>
</evidence>
<dbReference type="GO" id="GO:0006970">
    <property type="term" value="P:response to osmotic stress"/>
    <property type="evidence" value="ECO:0007669"/>
    <property type="project" value="UniProtKB-ARBA"/>
</dbReference>
<comment type="subcellular location">
    <subcellularLocation>
        <location evidence="8">Cell inner membrane</location>
        <topology evidence="8">Peripheral membrane protein</topology>
    </subcellularLocation>
</comment>
<evidence type="ECO:0000259" key="10">
    <source>
        <dbReference type="PROSITE" id="PS51371"/>
    </source>
</evidence>
<accession>A0A1M5L1W0</accession>
<evidence type="ECO:0000256" key="4">
    <source>
        <dbReference type="ARBA" id="ARBA00022840"/>
    </source>
</evidence>
<keyword evidence="4 8" id="KW-0067">ATP-binding</keyword>
<dbReference type="GO" id="GO:0005886">
    <property type="term" value="C:plasma membrane"/>
    <property type="evidence" value="ECO:0007669"/>
    <property type="project" value="UniProtKB-SubCell"/>
</dbReference>